<keyword evidence="7" id="KW-0479">Metal-binding</keyword>
<keyword evidence="8" id="KW-0378">Hydrolase</keyword>
<evidence type="ECO:0000256" key="10">
    <source>
        <dbReference type="ARBA" id="ARBA00047761"/>
    </source>
</evidence>
<dbReference type="InterPro" id="IPR051918">
    <property type="entry name" value="STPP_CPPED1"/>
</dbReference>
<dbReference type="InterPro" id="IPR041867">
    <property type="entry name" value="MPP_CSTP1"/>
</dbReference>
<dbReference type="PANTHER" id="PTHR43143">
    <property type="entry name" value="METALLOPHOSPHOESTERASE, CALCINEURIN SUPERFAMILY"/>
    <property type="match status" value="1"/>
</dbReference>
<keyword evidence="6" id="KW-0963">Cytoplasm</keyword>
<comment type="cofactor">
    <cofactor evidence="1">
        <name>a divalent metal cation</name>
        <dbReference type="ChEBI" id="CHEBI:60240"/>
    </cofactor>
</comment>
<dbReference type="Gene3D" id="3.60.21.10">
    <property type="match status" value="1"/>
</dbReference>
<gene>
    <name evidence="14" type="primary">LOC100898901</name>
</gene>
<dbReference type="RefSeq" id="XP_003745368.1">
    <property type="nucleotide sequence ID" value="XM_003745320.1"/>
</dbReference>
<evidence type="ECO:0000256" key="11">
    <source>
        <dbReference type="ARBA" id="ARBA00048336"/>
    </source>
</evidence>
<evidence type="ECO:0000256" key="6">
    <source>
        <dbReference type="ARBA" id="ARBA00022490"/>
    </source>
</evidence>
<evidence type="ECO:0000313" key="14">
    <source>
        <dbReference type="RefSeq" id="XP_003745368.1"/>
    </source>
</evidence>
<evidence type="ECO:0000259" key="12">
    <source>
        <dbReference type="Pfam" id="PF00149"/>
    </source>
</evidence>
<evidence type="ECO:0000256" key="1">
    <source>
        <dbReference type="ARBA" id="ARBA00001968"/>
    </source>
</evidence>
<dbReference type="InterPro" id="IPR004843">
    <property type="entry name" value="Calcineurin-like_PHP"/>
</dbReference>
<dbReference type="Proteomes" id="UP000694867">
    <property type="component" value="Unplaced"/>
</dbReference>
<organism evidence="13 14">
    <name type="scientific">Galendromus occidentalis</name>
    <name type="common">western predatory mite</name>
    <dbReference type="NCBI Taxonomy" id="34638"/>
    <lineage>
        <taxon>Eukaryota</taxon>
        <taxon>Metazoa</taxon>
        <taxon>Ecdysozoa</taxon>
        <taxon>Arthropoda</taxon>
        <taxon>Chelicerata</taxon>
        <taxon>Arachnida</taxon>
        <taxon>Acari</taxon>
        <taxon>Parasitiformes</taxon>
        <taxon>Mesostigmata</taxon>
        <taxon>Gamasina</taxon>
        <taxon>Phytoseioidea</taxon>
        <taxon>Phytoseiidae</taxon>
        <taxon>Typhlodrominae</taxon>
        <taxon>Galendromus</taxon>
    </lineage>
</organism>
<comment type="catalytic activity">
    <reaction evidence="10">
        <text>O-phospho-L-seryl-[protein] + H2O = L-seryl-[protein] + phosphate</text>
        <dbReference type="Rhea" id="RHEA:20629"/>
        <dbReference type="Rhea" id="RHEA-COMP:9863"/>
        <dbReference type="Rhea" id="RHEA-COMP:11604"/>
        <dbReference type="ChEBI" id="CHEBI:15377"/>
        <dbReference type="ChEBI" id="CHEBI:29999"/>
        <dbReference type="ChEBI" id="CHEBI:43474"/>
        <dbReference type="ChEBI" id="CHEBI:83421"/>
        <dbReference type="EC" id="3.1.3.16"/>
    </reaction>
</comment>
<evidence type="ECO:0000313" key="13">
    <source>
        <dbReference type="Proteomes" id="UP000694867"/>
    </source>
</evidence>
<comment type="similarity">
    <text evidence="3">Belongs to the metallophosphoesterase superfamily. CPPED1 family.</text>
</comment>
<name>A0AAJ6QVN2_9ACAR</name>
<sequence length="306" mass="34989">MAGETVKVQQRTENRKLKAFSDDEESHWNGPFCFIQAADTQLGLYDVHIRKFDEPDVTWSYEVTRTKMAIQAANRMSPRPRFFIVCGDLVNAFPGTVNREAQERDWHETFEELDDQIPLVCVCGNHDLGNTPTASTIQGYVRSFGTDDYFTFWCGGVYNIVLNSQFFEDPSQVQDLADAHLKWIDEQLAHAKSKAATHIFVFQHIPFFLESFDEAKQYFNLDNPFRLTMLDKFESAGVKAIFCGHYHRNGGGRYKGIEEVVTNAVGLSFGENEPSGLRVVNVYQDRFEHKYYPVTDIPLDPGLAEK</sequence>
<reference evidence="14" key="1">
    <citation type="submission" date="2025-08" db="UniProtKB">
        <authorList>
            <consortium name="RefSeq"/>
        </authorList>
    </citation>
    <scope>IDENTIFICATION</scope>
</reference>
<accession>A0AAJ6QVN2</accession>
<dbReference type="InterPro" id="IPR029052">
    <property type="entry name" value="Metallo-depent_PP-like"/>
</dbReference>
<dbReference type="PANTHER" id="PTHR43143:SF1">
    <property type="entry name" value="SERINE_THREONINE-PROTEIN PHOSPHATASE CPPED1"/>
    <property type="match status" value="1"/>
</dbReference>
<proteinExistence type="inferred from homology"/>
<dbReference type="KEGG" id="goe:100898901"/>
<evidence type="ECO:0000256" key="5">
    <source>
        <dbReference type="ARBA" id="ARBA00013356"/>
    </source>
</evidence>
<dbReference type="AlphaFoldDB" id="A0AAJ6QVN2"/>
<dbReference type="GO" id="GO:0046872">
    <property type="term" value="F:metal ion binding"/>
    <property type="evidence" value="ECO:0007669"/>
    <property type="project" value="UniProtKB-KW"/>
</dbReference>
<feature type="domain" description="Calcineurin-like phosphoesterase" evidence="12">
    <location>
        <begin position="73"/>
        <end position="248"/>
    </location>
</feature>
<dbReference type="EC" id="3.1.3.16" evidence="4"/>
<evidence type="ECO:0000256" key="4">
    <source>
        <dbReference type="ARBA" id="ARBA00013081"/>
    </source>
</evidence>
<dbReference type="GeneID" id="100898901"/>
<dbReference type="Pfam" id="PF00149">
    <property type="entry name" value="Metallophos"/>
    <property type="match status" value="1"/>
</dbReference>
<protein>
    <recommendedName>
        <fullName evidence="5">Serine/threonine-protein phosphatase CPPED1</fullName>
        <ecNumber evidence="4">3.1.3.16</ecNumber>
    </recommendedName>
    <alternativeName>
        <fullName evidence="9">Calcineurin-like phosphoesterase domain-containing protein 1</fullName>
    </alternativeName>
</protein>
<evidence type="ECO:0000256" key="9">
    <source>
        <dbReference type="ARBA" id="ARBA00032900"/>
    </source>
</evidence>
<evidence type="ECO:0000256" key="3">
    <source>
        <dbReference type="ARBA" id="ARBA00010567"/>
    </source>
</evidence>
<dbReference type="SUPFAM" id="SSF56300">
    <property type="entry name" value="Metallo-dependent phosphatases"/>
    <property type="match status" value="1"/>
</dbReference>
<evidence type="ECO:0000256" key="8">
    <source>
        <dbReference type="ARBA" id="ARBA00022801"/>
    </source>
</evidence>
<dbReference type="CDD" id="cd07395">
    <property type="entry name" value="MPP_CSTP1"/>
    <property type="match status" value="1"/>
</dbReference>
<comment type="subcellular location">
    <subcellularLocation>
        <location evidence="2">Cytoplasm</location>
    </subcellularLocation>
</comment>
<dbReference type="GO" id="GO:0005737">
    <property type="term" value="C:cytoplasm"/>
    <property type="evidence" value="ECO:0007669"/>
    <property type="project" value="UniProtKB-SubCell"/>
</dbReference>
<evidence type="ECO:0000256" key="7">
    <source>
        <dbReference type="ARBA" id="ARBA00022723"/>
    </source>
</evidence>
<evidence type="ECO:0000256" key="2">
    <source>
        <dbReference type="ARBA" id="ARBA00004496"/>
    </source>
</evidence>
<dbReference type="GO" id="GO:0004722">
    <property type="term" value="F:protein serine/threonine phosphatase activity"/>
    <property type="evidence" value="ECO:0007669"/>
    <property type="project" value="UniProtKB-EC"/>
</dbReference>
<keyword evidence="13" id="KW-1185">Reference proteome</keyword>
<comment type="catalytic activity">
    <reaction evidence="11">
        <text>O-phospho-L-threonyl-[protein] + H2O = L-threonyl-[protein] + phosphate</text>
        <dbReference type="Rhea" id="RHEA:47004"/>
        <dbReference type="Rhea" id="RHEA-COMP:11060"/>
        <dbReference type="Rhea" id="RHEA-COMP:11605"/>
        <dbReference type="ChEBI" id="CHEBI:15377"/>
        <dbReference type="ChEBI" id="CHEBI:30013"/>
        <dbReference type="ChEBI" id="CHEBI:43474"/>
        <dbReference type="ChEBI" id="CHEBI:61977"/>
        <dbReference type="EC" id="3.1.3.16"/>
    </reaction>
</comment>